<keyword evidence="1" id="KW-0732">Signal</keyword>
<sequence>MKKLLVILSAFLVLSCADNKANDQDEVREVAKRDIIEKLDLPEGTKFNDENIEVTETEMEDGSLGYNYLVKITVKSQDRAGNEIVKTHTMQYKKLEDAKDYELTAFE</sequence>
<evidence type="ECO:0000256" key="1">
    <source>
        <dbReference type="SAM" id="SignalP"/>
    </source>
</evidence>
<gene>
    <name evidence="2" type="ORF">KIV10_08420</name>
</gene>
<feature type="chain" id="PRO_5046465428" description="Cystatin domain-containing protein" evidence="1">
    <location>
        <begin position="22"/>
        <end position="107"/>
    </location>
</feature>
<dbReference type="RefSeq" id="WP_214113073.1">
    <property type="nucleotide sequence ID" value="NZ_JAHCTB010000003.1"/>
</dbReference>
<dbReference type="Proteomes" id="UP001297092">
    <property type="component" value="Unassembled WGS sequence"/>
</dbReference>
<organism evidence="2 3">
    <name type="scientific">Aequorivita echinoideorum</name>
    <dbReference type="NCBI Taxonomy" id="1549647"/>
    <lineage>
        <taxon>Bacteria</taxon>
        <taxon>Pseudomonadati</taxon>
        <taxon>Bacteroidota</taxon>
        <taxon>Flavobacteriia</taxon>
        <taxon>Flavobacteriales</taxon>
        <taxon>Flavobacteriaceae</taxon>
        <taxon>Aequorivita</taxon>
    </lineage>
</organism>
<feature type="signal peptide" evidence="1">
    <location>
        <begin position="1"/>
        <end position="21"/>
    </location>
</feature>
<name>A0ABS5S4S8_9FLAO</name>
<evidence type="ECO:0008006" key="4">
    <source>
        <dbReference type="Google" id="ProtNLM"/>
    </source>
</evidence>
<accession>A0ABS5S4S8</accession>
<comment type="caution">
    <text evidence="2">The sequence shown here is derived from an EMBL/GenBank/DDBJ whole genome shotgun (WGS) entry which is preliminary data.</text>
</comment>
<keyword evidence="3" id="KW-1185">Reference proteome</keyword>
<dbReference type="EMBL" id="JAHCTB010000003">
    <property type="protein sequence ID" value="MBT0608203.1"/>
    <property type="molecule type" value="Genomic_DNA"/>
</dbReference>
<protein>
    <recommendedName>
        <fullName evidence="4">Cystatin domain-containing protein</fullName>
    </recommendedName>
</protein>
<evidence type="ECO:0000313" key="2">
    <source>
        <dbReference type="EMBL" id="MBT0608203.1"/>
    </source>
</evidence>
<reference evidence="2 3" key="1">
    <citation type="submission" date="2021-05" db="EMBL/GenBank/DDBJ databases">
        <title>Aequorivita echinoideorum JCM 30378 genome.</title>
        <authorList>
            <person name="Zhang H."/>
            <person name="Li C."/>
        </authorList>
    </citation>
    <scope>NUCLEOTIDE SEQUENCE [LARGE SCALE GENOMIC DNA]</scope>
    <source>
        <strain evidence="2 3">JCM30378</strain>
    </source>
</reference>
<evidence type="ECO:0000313" key="3">
    <source>
        <dbReference type="Proteomes" id="UP001297092"/>
    </source>
</evidence>
<proteinExistence type="predicted"/>
<dbReference type="PROSITE" id="PS51257">
    <property type="entry name" value="PROKAR_LIPOPROTEIN"/>
    <property type="match status" value="1"/>
</dbReference>